<evidence type="ECO:0000313" key="2">
    <source>
        <dbReference type="Proteomes" id="UP001193389"/>
    </source>
</evidence>
<dbReference type="Proteomes" id="UP001193389">
    <property type="component" value="Chromosome"/>
</dbReference>
<sequence>MGTSSPAKVSFSGSLTEVNKWVPNESGSWLREFEHAVNGNIHKTGSALISL</sequence>
<accession>A0A5K7S6T3</accession>
<keyword evidence="2" id="KW-1185">Reference proteome</keyword>
<reference evidence="1" key="1">
    <citation type="journal article" date="2020" name="Int. J. Syst. Evol. Microbiol.">
        <title>Aquipluma nitroreducens gen. nov. sp. nov., a novel facultatively anaerobic bacterium isolated from a freshwater lake.</title>
        <authorList>
            <person name="Watanabe M."/>
            <person name="Kojima H."/>
            <person name="Fukui M."/>
        </authorList>
    </citation>
    <scope>NUCLEOTIDE SEQUENCE</scope>
    <source>
        <strain evidence="1">MeG22</strain>
    </source>
</reference>
<protein>
    <submittedName>
        <fullName evidence="1">Uncharacterized protein</fullName>
    </submittedName>
</protein>
<name>A0A5K7S6T3_9BACT</name>
<dbReference type="EMBL" id="AP018694">
    <property type="protein sequence ID" value="BBE17185.1"/>
    <property type="molecule type" value="Genomic_DNA"/>
</dbReference>
<proteinExistence type="predicted"/>
<dbReference type="KEGG" id="anf:AQPE_1334"/>
<organism evidence="1 2">
    <name type="scientific">Aquipluma nitroreducens</name>
    <dbReference type="NCBI Taxonomy" id="2010828"/>
    <lineage>
        <taxon>Bacteria</taxon>
        <taxon>Pseudomonadati</taxon>
        <taxon>Bacteroidota</taxon>
        <taxon>Bacteroidia</taxon>
        <taxon>Marinilabiliales</taxon>
        <taxon>Prolixibacteraceae</taxon>
        <taxon>Aquipluma</taxon>
    </lineage>
</organism>
<evidence type="ECO:0000313" key="1">
    <source>
        <dbReference type="EMBL" id="BBE17185.1"/>
    </source>
</evidence>
<gene>
    <name evidence="1" type="ORF">AQPE_1334</name>
</gene>
<dbReference type="AlphaFoldDB" id="A0A5K7S6T3"/>